<name>A0A1I1EIT8_9GAMM</name>
<dbReference type="STRING" id="1122252.SAMN05660443_0634"/>
<organism evidence="1 2">
    <name type="scientific">Marinospirillum celere</name>
    <dbReference type="NCBI Taxonomy" id="1122252"/>
    <lineage>
        <taxon>Bacteria</taxon>
        <taxon>Pseudomonadati</taxon>
        <taxon>Pseudomonadota</taxon>
        <taxon>Gammaproteobacteria</taxon>
        <taxon>Oceanospirillales</taxon>
        <taxon>Oceanospirillaceae</taxon>
        <taxon>Marinospirillum</taxon>
    </lineage>
</organism>
<evidence type="ECO:0000313" key="2">
    <source>
        <dbReference type="Proteomes" id="UP000199058"/>
    </source>
</evidence>
<protein>
    <submittedName>
        <fullName evidence="1">Uncharacterized protein</fullName>
    </submittedName>
</protein>
<dbReference type="EMBL" id="FOLH01000001">
    <property type="protein sequence ID" value="SFB86971.1"/>
    <property type="molecule type" value="Genomic_DNA"/>
</dbReference>
<accession>A0A1I1EIT8</accession>
<evidence type="ECO:0000313" key="1">
    <source>
        <dbReference type="EMBL" id="SFB86971.1"/>
    </source>
</evidence>
<reference evidence="1 2" key="1">
    <citation type="submission" date="2016-10" db="EMBL/GenBank/DDBJ databases">
        <authorList>
            <person name="de Groot N.N."/>
        </authorList>
    </citation>
    <scope>NUCLEOTIDE SEQUENCE [LARGE SCALE GENOMIC DNA]</scope>
    <source>
        <strain evidence="1 2">DSM 18438</strain>
    </source>
</reference>
<keyword evidence="2" id="KW-1185">Reference proteome</keyword>
<dbReference type="OrthoDB" id="7721587at2"/>
<dbReference type="AlphaFoldDB" id="A0A1I1EIT8"/>
<sequence length="61" mass="6835">MIGITSKPHPVFHGQGRGNICNQGEQGGLQLELTPFLRLNPLAFFKRRRLIKVLSHQLTGI</sequence>
<gene>
    <name evidence="1" type="ORF">SAMN05660443_0634</name>
</gene>
<dbReference type="Proteomes" id="UP000199058">
    <property type="component" value="Unassembled WGS sequence"/>
</dbReference>
<proteinExistence type="predicted"/>